<accession>A0ABN7PH47</accession>
<protein>
    <submittedName>
        <fullName evidence="1">Uncharacterized protein</fullName>
    </submittedName>
</protein>
<dbReference type="Proteomes" id="UP001153148">
    <property type="component" value="Unassembled WGS sequence"/>
</dbReference>
<sequence>MEKRFIFALSQLTVAKSPRSQLCRKVVRTCTNHADELRMRKVEFRSSVPTFARRESKKHTLSTPDLNLNPDIPVIDSLVQHESDTLGHATTEAVHHMTLLFGLLKKLVRLHEM</sequence>
<organism evidence="1 2">
    <name type="scientific">Timema podura</name>
    <name type="common">Walking stick</name>
    <dbReference type="NCBI Taxonomy" id="61482"/>
    <lineage>
        <taxon>Eukaryota</taxon>
        <taxon>Metazoa</taxon>
        <taxon>Ecdysozoa</taxon>
        <taxon>Arthropoda</taxon>
        <taxon>Hexapoda</taxon>
        <taxon>Insecta</taxon>
        <taxon>Pterygota</taxon>
        <taxon>Neoptera</taxon>
        <taxon>Polyneoptera</taxon>
        <taxon>Phasmatodea</taxon>
        <taxon>Timematodea</taxon>
        <taxon>Timematoidea</taxon>
        <taxon>Timematidae</taxon>
        <taxon>Timema</taxon>
    </lineage>
</organism>
<comment type="caution">
    <text evidence="1">The sequence shown here is derived from an EMBL/GenBank/DDBJ whole genome shotgun (WGS) entry which is preliminary data.</text>
</comment>
<evidence type="ECO:0000313" key="2">
    <source>
        <dbReference type="Proteomes" id="UP001153148"/>
    </source>
</evidence>
<keyword evidence="2" id="KW-1185">Reference proteome</keyword>
<dbReference type="EMBL" id="CAJPIN010044393">
    <property type="protein sequence ID" value="CAG2065562.1"/>
    <property type="molecule type" value="Genomic_DNA"/>
</dbReference>
<evidence type="ECO:0000313" key="1">
    <source>
        <dbReference type="EMBL" id="CAG2065562.1"/>
    </source>
</evidence>
<reference evidence="1" key="1">
    <citation type="submission" date="2021-03" db="EMBL/GenBank/DDBJ databases">
        <authorList>
            <person name="Tran Van P."/>
        </authorList>
    </citation>
    <scope>NUCLEOTIDE SEQUENCE</scope>
</reference>
<name>A0ABN7PH47_TIMPD</name>
<gene>
    <name evidence="1" type="ORF">TPAB3V08_LOCUS12506</name>
</gene>
<proteinExistence type="predicted"/>